<dbReference type="InterPro" id="IPR019775">
    <property type="entry name" value="WD40_repeat_CS"/>
</dbReference>
<dbReference type="InterPro" id="IPR003613">
    <property type="entry name" value="Ubox_domain"/>
</dbReference>
<evidence type="ECO:0000313" key="7">
    <source>
        <dbReference type="EMBL" id="UYV62994.1"/>
    </source>
</evidence>
<feature type="domain" description="U-box" evidence="6">
    <location>
        <begin position="397"/>
        <end position="472"/>
    </location>
</feature>
<dbReference type="InterPro" id="IPR052085">
    <property type="entry name" value="WD-SAM-U-box"/>
</dbReference>
<evidence type="ECO:0000313" key="8">
    <source>
        <dbReference type="Proteomes" id="UP001235939"/>
    </source>
</evidence>
<dbReference type="PANTHER" id="PTHR46573:SF1">
    <property type="entry name" value="WD REPEAT, SAM AND U-BOX DOMAIN-CONTAINING PROTEIN 1"/>
    <property type="match status" value="1"/>
</dbReference>
<feature type="domain" description="SAM" evidence="5">
    <location>
        <begin position="321"/>
        <end position="386"/>
    </location>
</feature>
<feature type="repeat" description="WD" evidence="4">
    <location>
        <begin position="77"/>
        <end position="108"/>
    </location>
</feature>
<dbReference type="SUPFAM" id="SSF50978">
    <property type="entry name" value="WD40 repeat-like"/>
    <property type="match status" value="1"/>
</dbReference>
<dbReference type="SMART" id="SM00504">
    <property type="entry name" value="Ubox"/>
    <property type="match status" value="1"/>
</dbReference>
<feature type="repeat" description="WD" evidence="4">
    <location>
        <begin position="155"/>
        <end position="191"/>
    </location>
</feature>
<protein>
    <recommendedName>
        <fullName evidence="1">WD repeat, SAM and U-box domain-containing protein 1</fullName>
    </recommendedName>
</protein>
<feature type="repeat" description="WD" evidence="4">
    <location>
        <begin position="268"/>
        <end position="309"/>
    </location>
</feature>
<reference evidence="7 8" key="1">
    <citation type="submission" date="2022-01" db="EMBL/GenBank/DDBJ databases">
        <title>A chromosomal length assembly of Cordylochernes scorpioides.</title>
        <authorList>
            <person name="Zeh D."/>
            <person name="Zeh J."/>
        </authorList>
    </citation>
    <scope>NUCLEOTIDE SEQUENCE [LARGE SCALE GENOMIC DNA]</scope>
    <source>
        <strain evidence="7">IN4F17</strain>
        <tissue evidence="7">Whole Body</tissue>
    </source>
</reference>
<keyword evidence="2 4" id="KW-0853">WD repeat</keyword>
<dbReference type="EMBL" id="CP092864">
    <property type="protein sequence ID" value="UYV62994.1"/>
    <property type="molecule type" value="Genomic_DNA"/>
</dbReference>
<dbReference type="Pfam" id="PF04564">
    <property type="entry name" value="U-box"/>
    <property type="match status" value="1"/>
</dbReference>
<dbReference type="PROSITE" id="PS50105">
    <property type="entry name" value="SAM_DOMAIN"/>
    <property type="match status" value="1"/>
</dbReference>
<dbReference type="InterPro" id="IPR036322">
    <property type="entry name" value="WD40_repeat_dom_sf"/>
</dbReference>
<evidence type="ECO:0000259" key="5">
    <source>
        <dbReference type="PROSITE" id="PS50105"/>
    </source>
</evidence>
<proteinExistence type="predicted"/>
<gene>
    <name evidence="7" type="ORF">LAZ67_2002781</name>
</gene>
<dbReference type="Pfam" id="PF07647">
    <property type="entry name" value="SAM_2"/>
    <property type="match status" value="1"/>
</dbReference>
<evidence type="ECO:0000256" key="1">
    <source>
        <dbReference type="ARBA" id="ARBA00020894"/>
    </source>
</evidence>
<organism evidence="7 8">
    <name type="scientific">Cordylochernes scorpioides</name>
    <dbReference type="NCBI Taxonomy" id="51811"/>
    <lineage>
        <taxon>Eukaryota</taxon>
        <taxon>Metazoa</taxon>
        <taxon>Ecdysozoa</taxon>
        <taxon>Arthropoda</taxon>
        <taxon>Chelicerata</taxon>
        <taxon>Arachnida</taxon>
        <taxon>Pseudoscorpiones</taxon>
        <taxon>Cheliferoidea</taxon>
        <taxon>Chernetidae</taxon>
        <taxon>Cordylochernes</taxon>
    </lineage>
</organism>
<feature type="repeat" description="WD" evidence="4">
    <location>
        <begin position="109"/>
        <end position="142"/>
    </location>
</feature>
<dbReference type="PROSITE" id="PS00678">
    <property type="entry name" value="WD_REPEATS_1"/>
    <property type="match status" value="1"/>
</dbReference>
<dbReference type="Gene3D" id="3.30.40.10">
    <property type="entry name" value="Zinc/RING finger domain, C3HC4 (zinc finger)"/>
    <property type="match status" value="1"/>
</dbReference>
<dbReference type="InterPro" id="IPR015943">
    <property type="entry name" value="WD40/YVTN_repeat-like_dom_sf"/>
</dbReference>
<dbReference type="InterPro" id="IPR001660">
    <property type="entry name" value="SAM"/>
</dbReference>
<name>A0ABY6K3Y3_9ARAC</name>
<accession>A0ABY6K3Y3</accession>
<dbReference type="Pfam" id="PF00400">
    <property type="entry name" value="WD40"/>
    <property type="match status" value="5"/>
</dbReference>
<dbReference type="PROSITE" id="PS50294">
    <property type="entry name" value="WD_REPEATS_REGION"/>
    <property type="match status" value="3"/>
</dbReference>
<evidence type="ECO:0000256" key="3">
    <source>
        <dbReference type="ARBA" id="ARBA00022737"/>
    </source>
</evidence>
<evidence type="ECO:0000256" key="4">
    <source>
        <dbReference type="PROSITE-ProRule" id="PRU00221"/>
    </source>
</evidence>
<dbReference type="PROSITE" id="PS51698">
    <property type="entry name" value="U_BOX"/>
    <property type="match status" value="1"/>
</dbReference>
<dbReference type="Gene3D" id="1.10.150.50">
    <property type="entry name" value="Transcription Factor, Ets-1"/>
    <property type="match status" value="1"/>
</dbReference>
<sequence length="474" mass="51952">MELHAAEETSWHSDSQDRFFDLLLHGCIAGLLETGGEKNNYFLNVGWVWPSIHRVGVQTGWQVGQLHQPGGAALRVLAFSPTGTLLAAGGDDEKVTVWDLASKNIHRTLCEHESMVTALAFTPGTGALLVSGTFAGELKVWDGGCGHGVSLLTRAEAHDLGVSCCTFRPSHQGEYMLASCGNDDQVRLWKLIYGSGVTLVSLATLSGHVGNVMCVAFSPTSSLLASGTHHILPTLDKQVWFNMCVCDRAGDKRVIIWDTDSGRKLQDLTRHQRYVTCCAWSADGEVLASGSNDRMVVLWGAGTGKTVDQPANSSPPALVGWTVSQVAEWLGDVVRLPQYREVFCHNHIDGLELLHLTHDSLLHSLKIESMGHRNQILRGIQLLRDPLSRLSPLDSEACPEEFLCPITHEAMVDPVVAADGYSYEKEAIQSWLTDGRRTSPMTNQTLPHVTLVPNHALRLLIHKYLLWPHHSPPP</sequence>
<dbReference type="InterPro" id="IPR013083">
    <property type="entry name" value="Znf_RING/FYVE/PHD"/>
</dbReference>
<evidence type="ECO:0000259" key="6">
    <source>
        <dbReference type="PROSITE" id="PS51698"/>
    </source>
</evidence>
<keyword evidence="8" id="KW-1185">Reference proteome</keyword>
<dbReference type="PANTHER" id="PTHR46573">
    <property type="entry name" value="WD REPEAT, SAM AND U-BOX DOMAIN-CONTAINING PROTEIN 1"/>
    <property type="match status" value="1"/>
</dbReference>
<dbReference type="InterPro" id="IPR013761">
    <property type="entry name" value="SAM/pointed_sf"/>
</dbReference>
<dbReference type="Proteomes" id="UP001235939">
    <property type="component" value="Chromosome 02"/>
</dbReference>
<evidence type="ECO:0000256" key="2">
    <source>
        <dbReference type="ARBA" id="ARBA00022574"/>
    </source>
</evidence>
<dbReference type="SMART" id="SM00454">
    <property type="entry name" value="SAM"/>
    <property type="match status" value="1"/>
</dbReference>
<dbReference type="InterPro" id="IPR001680">
    <property type="entry name" value="WD40_rpt"/>
</dbReference>
<dbReference type="SUPFAM" id="SSF47769">
    <property type="entry name" value="SAM/Pointed domain"/>
    <property type="match status" value="1"/>
</dbReference>
<dbReference type="SMART" id="SM00320">
    <property type="entry name" value="WD40"/>
    <property type="match status" value="5"/>
</dbReference>
<dbReference type="PROSITE" id="PS50082">
    <property type="entry name" value="WD_REPEATS_2"/>
    <property type="match status" value="4"/>
</dbReference>
<keyword evidence="3" id="KW-0677">Repeat</keyword>
<dbReference type="CDD" id="cd16655">
    <property type="entry name" value="RING-Ubox_WDSUB1-like"/>
    <property type="match status" value="1"/>
</dbReference>
<dbReference type="CDD" id="cd00200">
    <property type="entry name" value="WD40"/>
    <property type="match status" value="1"/>
</dbReference>
<dbReference type="Gene3D" id="2.130.10.10">
    <property type="entry name" value="YVTN repeat-like/Quinoprotein amine dehydrogenase"/>
    <property type="match status" value="2"/>
</dbReference>
<dbReference type="SUPFAM" id="SSF57850">
    <property type="entry name" value="RING/U-box"/>
    <property type="match status" value="1"/>
</dbReference>